<sequence>MKVGREKWISLLGLAARARELVSGEELVINDIRRKNVYLVLISADASAATAKKIQDKCQHYDIPYKVGADRFVLGSAIGKAERVVIGVKSKGFAGKISDLMDQ</sequence>
<dbReference type="Proteomes" id="UP000318521">
    <property type="component" value="Unassembled WGS sequence"/>
</dbReference>
<reference evidence="2 3" key="1">
    <citation type="submission" date="2019-07" db="EMBL/GenBank/DDBJ databases">
        <authorList>
            <person name="Park Y.J."/>
            <person name="Jeong S.E."/>
            <person name="Jung H.S."/>
        </authorList>
    </citation>
    <scope>NUCLEOTIDE SEQUENCE [LARGE SCALE GENOMIC DNA]</scope>
    <source>
        <strain evidence="3">P16(2019)</strain>
    </source>
</reference>
<keyword evidence="3" id="KW-1185">Reference proteome</keyword>
<protein>
    <submittedName>
        <fullName evidence="2">YlxQ family RNA-binding protein</fullName>
    </submittedName>
</protein>
<proteinExistence type="predicted"/>
<dbReference type="OrthoDB" id="9794863at2"/>
<accession>A0A553ZYG2</accession>
<evidence type="ECO:0000259" key="1">
    <source>
        <dbReference type="Pfam" id="PF01248"/>
    </source>
</evidence>
<dbReference type="SUPFAM" id="SSF55315">
    <property type="entry name" value="L30e-like"/>
    <property type="match status" value="1"/>
</dbReference>
<dbReference type="InterPro" id="IPR029064">
    <property type="entry name" value="Ribosomal_eL30-like_sf"/>
</dbReference>
<dbReference type="NCBIfam" id="NF005825">
    <property type="entry name" value="PRK07714.1"/>
    <property type="match status" value="1"/>
</dbReference>
<feature type="domain" description="Ribosomal protein eL8/eL30/eS12/Gadd45" evidence="1">
    <location>
        <begin position="9"/>
        <end position="91"/>
    </location>
</feature>
<name>A0A553ZYG2_9BACI</name>
<dbReference type="AlphaFoldDB" id="A0A553ZYG2"/>
<dbReference type="InterPro" id="IPR004038">
    <property type="entry name" value="Ribosomal_eL8/eL30/eS12/Gad45"/>
</dbReference>
<dbReference type="Gene3D" id="3.30.1330.30">
    <property type="match status" value="1"/>
</dbReference>
<comment type="caution">
    <text evidence="2">The sequence shown here is derived from an EMBL/GenBank/DDBJ whole genome shotgun (WGS) entry which is preliminary data.</text>
</comment>
<dbReference type="Pfam" id="PF01248">
    <property type="entry name" value="Ribosomal_L7Ae"/>
    <property type="match status" value="1"/>
</dbReference>
<dbReference type="EMBL" id="VLXZ01000006">
    <property type="protein sequence ID" value="TSB46445.1"/>
    <property type="molecule type" value="Genomic_DNA"/>
</dbReference>
<dbReference type="RefSeq" id="WP_143848892.1">
    <property type="nucleotide sequence ID" value="NZ_VLXZ01000006.1"/>
</dbReference>
<gene>
    <name evidence="2" type="ORF">FN960_11625</name>
</gene>
<organism evidence="2 3">
    <name type="scientific">Alkalicoccobacillus porphyridii</name>
    <dbReference type="NCBI Taxonomy" id="2597270"/>
    <lineage>
        <taxon>Bacteria</taxon>
        <taxon>Bacillati</taxon>
        <taxon>Bacillota</taxon>
        <taxon>Bacilli</taxon>
        <taxon>Bacillales</taxon>
        <taxon>Bacillaceae</taxon>
        <taxon>Alkalicoccobacillus</taxon>
    </lineage>
</organism>
<evidence type="ECO:0000313" key="2">
    <source>
        <dbReference type="EMBL" id="TSB46445.1"/>
    </source>
</evidence>
<evidence type="ECO:0000313" key="3">
    <source>
        <dbReference type="Proteomes" id="UP000318521"/>
    </source>
</evidence>